<dbReference type="AlphaFoldDB" id="A0A225SV65"/>
<sequence length="64" mass="6920">MYCRKAALPGKKKHNHAVVVSQGNVVLASTMAGLRGFAIRVTDWLAAITPLHPNDSLPYVYEAA</sequence>
<accession>A0A225SV65</accession>
<dbReference type="Proteomes" id="UP000214747">
    <property type="component" value="Unassembled WGS sequence"/>
</dbReference>
<dbReference type="EMBL" id="NJGV01000008">
    <property type="protein sequence ID" value="OWY34830.1"/>
    <property type="molecule type" value="Genomic_DNA"/>
</dbReference>
<protein>
    <submittedName>
        <fullName evidence="1">Uncharacterized protein</fullName>
    </submittedName>
</protein>
<evidence type="ECO:0000313" key="1">
    <source>
        <dbReference type="EMBL" id="OWY34830.1"/>
    </source>
</evidence>
<evidence type="ECO:0000313" key="2">
    <source>
        <dbReference type="Proteomes" id="UP000214747"/>
    </source>
</evidence>
<organism evidence="1 2">
    <name type="scientific">Herbaspirillum aquaticum</name>
    <dbReference type="NCBI Taxonomy" id="568783"/>
    <lineage>
        <taxon>Bacteria</taxon>
        <taxon>Pseudomonadati</taxon>
        <taxon>Pseudomonadota</taxon>
        <taxon>Betaproteobacteria</taxon>
        <taxon>Burkholderiales</taxon>
        <taxon>Oxalobacteraceae</taxon>
        <taxon>Herbaspirillum</taxon>
    </lineage>
</organism>
<gene>
    <name evidence="1" type="ORF">CEJ45_11100</name>
</gene>
<keyword evidence="2" id="KW-1185">Reference proteome</keyword>
<reference evidence="1 2" key="1">
    <citation type="journal article" date="2010" name="Int. J. Syst. Evol. Microbiol.">
        <title>Reclassification of Herbaspirillum putei as a later heterotypic synonym of Herbaspirillum huttiense, with the description of H. huttiense subsp. huttiense subsp. nov. and H. huttiense subsp. putei subsp. nov., comb. nov., and description of Herbaspirillum aquaticum sp. nov.</title>
        <authorList>
            <person name="Dobritsa A.P."/>
            <person name="Reddy M.C."/>
            <person name="Samadpour M."/>
        </authorList>
    </citation>
    <scope>NUCLEOTIDE SEQUENCE [LARGE SCALE GENOMIC DNA]</scope>
    <source>
        <strain evidence="1 2">IEH 4430</strain>
    </source>
</reference>
<name>A0A225SV65_9BURK</name>
<proteinExistence type="predicted"/>
<comment type="caution">
    <text evidence="1">The sequence shown here is derived from an EMBL/GenBank/DDBJ whole genome shotgun (WGS) entry which is preliminary data.</text>
</comment>